<evidence type="ECO:0000256" key="3">
    <source>
        <dbReference type="SAM" id="MobiDB-lite"/>
    </source>
</evidence>
<protein>
    <submittedName>
        <fullName evidence="9">Efflux transporter periplasmic adaptor subunit</fullName>
    </submittedName>
</protein>
<organism evidence="9 10">
    <name type="scientific">Sphingomonas sanxanigenens</name>
    <dbReference type="NCBI Taxonomy" id="397260"/>
    <lineage>
        <taxon>Bacteria</taxon>
        <taxon>Pseudomonadati</taxon>
        <taxon>Pseudomonadota</taxon>
        <taxon>Alphaproteobacteria</taxon>
        <taxon>Sphingomonadales</taxon>
        <taxon>Sphingomonadaceae</taxon>
        <taxon>Sphingomonas</taxon>
    </lineage>
</organism>
<evidence type="ECO:0000313" key="10">
    <source>
        <dbReference type="Proteomes" id="UP000249066"/>
    </source>
</evidence>
<dbReference type="NCBIfam" id="TIGR01730">
    <property type="entry name" value="RND_mfp"/>
    <property type="match status" value="1"/>
</dbReference>
<evidence type="ECO:0000313" key="9">
    <source>
        <dbReference type="EMBL" id="PZO92041.1"/>
    </source>
</evidence>
<dbReference type="Pfam" id="PF25944">
    <property type="entry name" value="Beta-barrel_RND"/>
    <property type="match status" value="1"/>
</dbReference>
<evidence type="ECO:0000256" key="4">
    <source>
        <dbReference type="SAM" id="SignalP"/>
    </source>
</evidence>
<dbReference type="SUPFAM" id="SSF111369">
    <property type="entry name" value="HlyD-like secretion proteins"/>
    <property type="match status" value="1"/>
</dbReference>
<evidence type="ECO:0000256" key="1">
    <source>
        <dbReference type="ARBA" id="ARBA00004196"/>
    </source>
</evidence>
<proteinExistence type="inferred from homology"/>
<feature type="domain" description="Multidrug resistance protein MdtA-like alpha-helical hairpin" evidence="5">
    <location>
        <begin position="109"/>
        <end position="178"/>
    </location>
</feature>
<feature type="domain" description="Multidrug resistance protein MdtA-like barrel-sandwich hybrid" evidence="6">
    <location>
        <begin position="70"/>
        <end position="211"/>
    </location>
</feature>
<evidence type="ECO:0000259" key="6">
    <source>
        <dbReference type="Pfam" id="PF25917"/>
    </source>
</evidence>
<dbReference type="InterPro" id="IPR058625">
    <property type="entry name" value="MdtA-like_BSH"/>
</dbReference>
<reference evidence="9 10" key="1">
    <citation type="submission" date="2017-08" db="EMBL/GenBank/DDBJ databases">
        <title>Infants hospitalized years apart are colonized by the same room-sourced microbial strains.</title>
        <authorList>
            <person name="Brooks B."/>
            <person name="Olm M.R."/>
            <person name="Firek B.A."/>
            <person name="Baker R."/>
            <person name="Thomas B.C."/>
            <person name="Morowitz M.J."/>
            <person name="Banfield J.F."/>
        </authorList>
    </citation>
    <scope>NUCLEOTIDE SEQUENCE [LARGE SCALE GENOMIC DNA]</scope>
    <source>
        <strain evidence="9">S2_018_000_R2_101</strain>
    </source>
</reference>
<feature type="signal peptide" evidence="4">
    <location>
        <begin position="1"/>
        <end position="31"/>
    </location>
</feature>
<name>A0A2W5CAG5_9SPHN</name>
<dbReference type="InterPro" id="IPR006143">
    <property type="entry name" value="RND_pump_MFP"/>
</dbReference>
<dbReference type="PROSITE" id="PS51257">
    <property type="entry name" value="PROKAR_LIPOPROTEIN"/>
    <property type="match status" value="1"/>
</dbReference>
<dbReference type="InterPro" id="IPR058624">
    <property type="entry name" value="MdtA-like_HH"/>
</dbReference>
<dbReference type="Pfam" id="PF25917">
    <property type="entry name" value="BSH_RND"/>
    <property type="match status" value="1"/>
</dbReference>
<dbReference type="Gene3D" id="2.40.30.170">
    <property type="match status" value="1"/>
</dbReference>
<dbReference type="Proteomes" id="UP000249066">
    <property type="component" value="Unassembled WGS sequence"/>
</dbReference>
<feature type="region of interest" description="Disordered" evidence="3">
    <location>
        <begin position="362"/>
        <end position="401"/>
    </location>
</feature>
<feature type="domain" description="Multidrug resistance protein MdtA-like C-terminal permuted SH3" evidence="8">
    <location>
        <begin position="306"/>
        <end position="367"/>
    </location>
</feature>
<keyword evidence="4" id="KW-0732">Signal</keyword>
<dbReference type="Gene3D" id="1.10.287.470">
    <property type="entry name" value="Helix hairpin bin"/>
    <property type="match status" value="1"/>
</dbReference>
<sequence>MRESAALNARMRTIWLAAAMPALLPLLSACSGGREKPASPTPEAGYIVLKSEAVPLDIELAGRVNAYEASDVRPQVSGVIQARLFKEGSIVQAGETLYRIDPSLYRAAVNQAQANLSSAMANRDAAQAKAERYRPLAEIEAVAKQDYTDAAAAARQATAAIAQNRAALETARINLRFTTVPAPITGRIGRSLFTTGALVTSGQADPLATIQRLDPIFVDIQQSSADLLALRRSLASGNVVPSPAGVRLTLEDGSQYPIIGTLEFSEVVVDPTTGAVTLRARFANPQGLLLPGMYVRAHLSQATTTNGILVPQQGVMRDPKGRATVMLVGANGKAELRDVTATRTIGDKWLVTDGVKPGDKVITEGLGKIKPGQSIKPVPAGSKPAPPPAGHGDTQGSGGRR</sequence>
<dbReference type="Gene3D" id="2.40.420.20">
    <property type="match status" value="1"/>
</dbReference>
<comment type="caution">
    <text evidence="9">The sequence shown here is derived from an EMBL/GenBank/DDBJ whole genome shotgun (WGS) entry which is preliminary data.</text>
</comment>
<dbReference type="FunFam" id="2.40.420.20:FF:000001">
    <property type="entry name" value="Efflux RND transporter periplasmic adaptor subunit"/>
    <property type="match status" value="1"/>
</dbReference>
<evidence type="ECO:0000259" key="5">
    <source>
        <dbReference type="Pfam" id="PF25876"/>
    </source>
</evidence>
<dbReference type="InterPro" id="IPR058627">
    <property type="entry name" value="MdtA-like_C"/>
</dbReference>
<dbReference type="GO" id="GO:0005886">
    <property type="term" value="C:plasma membrane"/>
    <property type="evidence" value="ECO:0007669"/>
    <property type="project" value="UniProtKB-SubCell"/>
</dbReference>
<evidence type="ECO:0000256" key="2">
    <source>
        <dbReference type="ARBA" id="ARBA00009477"/>
    </source>
</evidence>
<dbReference type="GO" id="GO:0022857">
    <property type="term" value="F:transmembrane transporter activity"/>
    <property type="evidence" value="ECO:0007669"/>
    <property type="project" value="InterPro"/>
</dbReference>
<dbReference type="InterPro" id="IPR058626">
    <property type="entry name" value="MdtA-like_b-barrel"/>
</dbReference>
<dbReference type="EMBL" id="QFNN01000002">
    <property type="protein sequence ID" value="PZO92041.1"/>
    <property type="molecule type" value="Genomic_DNA"/>
</dbReference>
<comment type="subcellular location">
    <subcellularLocation>
        <location evidence="1">Cell envelope</location>
    </subcellularLocation>
</comment>
<dbReference type="Gene3D" id="2.40.50.100">
    <property type="match status" value="1"/>
</dbReference>
<evidence type="ECO:0000259" key="7">
    <source>
        <dbReference type="Pfam" id="PF25944"/>
    </source>
</evidence>
<dbReference type="Pfam" id="PF25876">
    <property type="entry name" value="HH_MFP_RND"/>
    <property type="match status" value="1"/>
</dbReference>
<feature type="chain" id="PRO_5016165763" evidence="4">
    <location>
        <begin position="32"/>
        <end position="401"/>
    </location>
</feature>
<dbReference type="PANTHER" id="PTHR30158:SF3">
    <property type="entry name" value="MULTIDRUG EFFLUX PUMP SUBUNIT ACRA-RELATED"/>
    <property type="match status" value="1"/>
</dbReference>
<accession>A0A2W5CAG5</accession>
<dbReference type="AlphaFoldDB" id="A0A2W5CAG5"/>
<feature type="domain" description="Multidrug resistance protein MdtA-like beta-barrel" evidence="7">
    <location>
        <begin position="215"/>
        <end position="301"/>
    </location>
</feature>
<dbReference type="PANTHER" id="PTHR30158">
    <property type="entry name" value="ACRA/E-RELATED COMPONENT OF DRUG EFFLUX TRANSPORTER"/>
    <property type="match status" value="1"/>
</dbReference>
<gene>
    <name evidence="9" type="ORF">DI623_00900</name>
</gene>
<dbReference type="Pfam" id="PF25967">
    <property type="entry name" value="RND-MFP_C"/>
    <property type="match status" value="1"/>
</dbReference>
<evidence type="ECO:0000259" key="8">
    <source>
        <dbReference type="Pfam" id="PF25967"/>
    </source>
</evidence>
<comment type="similarity">
    <text evidence="2">Belongs to the membrane fusion protein (MFP) (TC 8.A.1) family.</text>
</comment>
<dbReference type="GO" id="GO:0046677">
    <property type="term" value="P:response to antibiotic"/>
    <property type="evidence" value="ECO:0007669"/>
    <property type="project" value="TreeGrafter"/>
</dbReference>